<name>A0A1F6A4R6_9BACT</name>
<dbReference type="Pfam" id="PF00535">
    <property type="entry name" value="Glycos_transf_2"/>
    <property type="match status" value="1"/>
</dbReference>
<comment type="caution">
    <text evidence="2">The sequence shown here is derived from an EMBL/GenBank/DDBJ whole genome shotgun (WGS) entry which is preliminary data.</text>
</comment>
<dbReference type="EMBL" id="MFJK01000004">
    <property type="protein sequence ID" value="OGG19728.1"/>
    <property type="molecule type" value="Genomic_DNA"/>
</dbReference>
<dbReference type="AlphaFoldDB" id="A0A1F6A4R6"/>
<evidence type="ECO:0000313" key="2">
    <source>
        <dbReference type="EMBL" id="OGG19728.1"/>
    </source>
</evidence>
<dbReference type="CDD" id="cd02511">
    <property type="entry name" value="Beta4Glucosyltransferase"/>
    <property type="match status" value="1"/>
</dbReference>
<gene>
    <name evidence="2" type="ORF">A2721_01075</name>
</gene>
<feature type="domain" description="Glycosyltransferase 2-like" evidence="1">
    <location>
        <begin position="5"/>
        <end position="120"/>
    </location>
</feature>
<evidence type="ECO:0000259" key="1">
    <source>
        <dbReference type="Pfam" id="PF00535"/>
    </source>
</evidence>
<dbReference type="InterPro" id="IPR001173">
    <property type="entry name" value="Glyco_trans_2-like"/>
</dbReference>
<dbReference type="PANTHER" id="PTHR43630:SF2">
    <property type="entry name" value="GLYCOSYLTRANSFERASE"/>
    <property type="match status" value="1"/>
</dbReference>
<sequence length="258" mass="29407">MTKLSAIVLTRNEETNLARCLASLHWCDEIIVLDDFSSDQTPLLAAKSRKAKLFRRHTNGDLAAQRNFALDKASGEWVLFVDADEEVSPVLAKEINGVLSGNKNMSGYFLRRRDSFWGRWLNYGETGNVKLLRLAKKSAGRWRRRVHETWHVSGRVGEMQNPLWHYPHPTIHDFLASINRWTEIDAGELTTEGKSFRFFRVFVNPTGKFLQNYILKLGFLDGLPGFVSAFMMSLHSLIVRVKQYDLATKPANPAAKTP</sequence>
<dbReference type="PANTHER" id="PTHR43630">
    <property type="entry name" value="POLY-BETA-1,6-N-ACETYL-D-GLUCOSAMINE SYNTHASE"/>
    <property type="match status" value="1"/>
</dbReference>
<reference evidence="2 3" key="1">
    <citation type="journal article" date="2016" name="Nat. Commun.">
        <title>Thousands of microbial genomes shed light on interconnected biogeochemical processes in an aquifer system.</title>
        <authorList>
            <person name="Anantharaman K."/>
            <person name="Brown C.T."/>
            <person name="Hug L.A."/>
            <person name="Sharon I."/>
            <person name="Castelle C.J."/>
            <person name="Probst A.J."/>
            <person name="Thomas B.C."/>
            <person name="Singh A."/>
            <person name="Wilkins M.J."/>
            <person name="Karaoz U."/>
            <person name="Brodie E.L."/>
            <person name="Williams K.H."/>
            <person name="Hubbard S.S."/>
            <person name="Banfield J.F."/>
        </authorList>
    </citation>
    <scope>NUCLEOTIDE SEQUENCE [LARGE SCALE GENOMIC DNA]</scope>
</reference>
<dbReference type="SUPFAM" id="SSF53448">
    <property type="entry name" value="Nucleotide-diphospho-sugar transferases"/>
    <property type="match status" value="1"/>
</dbReference>
<organism evidence="2 3">
    <name type="scientific">Candidatus Gottesmanbacteria bacterium RIFCSPHIGHO2_01_FULL_47_48</name>
    <dbReference type="NCBI Taxonomy" id="1798381"/>
    <lineage>
        <taxon>Bacteria</taxon>
        <taxon>Candidatus Gottesmaniibacteriota</taxon>
    </lineage>
</organism>
<accession>A0A1F6A4R6</accession>
<proteinExistence type="predicted"/>
<dbReference type="Gene3D" id="3.90.550.10">
    <property type="entry name" value="Spore Coat Polysaccharide Biosynthesis Protein SpsA, Chain A"/>
    <property type="match status" value="1"/>
</dbReference>
<dbReference type="Proteomes" id="UP000177871">
    <property type="component" value="Unassembled WGS sequence"/>
</dbReference>
<evidence type="ECO:0000313" key="3">
    <source>
        <dbReference type="Proteomes" id="UP000177871"/>
    </source>
</evidence>
<protein>
    <recommendedName>
        <fullName evidence="1">Glycosyltransferase 2-like domain-containing protein</fullName>
    </recommendedName>
</protein>
<dbReference type="STRING" id="1798381.A2721_01075"/>
<dbReference type="InterPro" id="IPR029044">
    <property type="entry name" value="Nucleotide-diphossugar_trans"/>
</dbReference>